<evidence type="ECO:0000256" key="1">
    <source>
        <dbReference type="SAM" id="MobiDB-lite"/>
    </source>
</evidence>
<reference evidence="3 4" key="1">
    <citation type="submission" date="2014-04" db="EMBL/GenBank/DDBJ databases">
        <title>Evolutionary Origins and Diversification of the Mycorrhizal Mutualists.</title>
        <authorList>
            <consortium name="DOE Joint Genome Institute"/>
            <consortium name="Mycorrhizal Genomics Consortium"/>
            <person name="Kohler A."/>
            <person name="Kuo A."/>
            <person name="Nagy L.G."/>
            <person name="Floudas D."/>
            <person name="Copeland A."/>
            <person name="Barry K.W."/>
            <person name="Cichocki N."/>
            <person name="Veneault-Fourrey C."/>
            <person name="LaButti K."/>
            <person name="Lindquist E.A."/>
            <person name="Lipzen A."/>
            <person name="Lundell T."/>
            <person name="Morin E."/>
            <person name="Murat C."/>
            <person name="Riley R."/>
            <person name="Ohm R."/>
            <person name="Sun H."/>
            <person name="Tunlid A."/>
            <person name="Henrissat B."/>
            <person name="Grigoriev I.V."/>
            <person name="Hibbett D.S."/>
            <person name="Martin F."/>
        </authorList>
    </citation>
    <scope>NUCLEOTIDE SEQUENCE [LARGE SCALE GENOMIC DNA]</scope>
    <source>
        <strain evidence="3 4">Koide BX008</strain>
    </source>
</reference>
<dbReference type="HOGENOM" id="CLU_2120484_0_0_1"/>
<organism evidence="3 4">
    <name type="scientific">Amanita muscaria (strain Koide BX008)</name>
    <dbReference type="NCBI Taxonomy" id="946122"/>
    <lineage>
        <taxon>Eukaryota</taxon>
        <taxon>Fungi</taxon>
        <taxon>Dikarya</taxon>
        <taxon>Basidiomycota</taxon>
        <taxon>Agaricomycotina</taxon>
        <taxon>Agaricomycetes</taxon>
        <taxon>Agaricomycetidae</taxon>
        <taxon>Agaricales</taxon>
        <taxon>Pluteineae</taxon>
        <taxon>Amanitaceae</taxon>
        <taxon>Amanita</taxon>
    </lineage>
</organism>
<sequence>MALPDTATIAIATILILVLIFILPFAKRLDRKVMQDLRFREVPRQLPITSLPREDPPKYSPHREPPPAYTREPVMYPPEFTDHVIPIYLPMPVTTPNLSSTGFQNGETRVMIQS</sequence>
<dbReference type="AlphaFoldDB" id="A0A0C2WSP6"/>
<dbReference type="InParanoid" id="A0A0C2WSP6"/>
<keyword evidence="2" id="KW-0812">Transmembrane</keyword>
<proteinExistence type="predicted"/>
<feature type="compositionally biased region" description="Basic and acidic residues" evidence="1">
    <location>
        <begin position="52"/>
        <end position="65"/>
    </location>
</feature>
<keyword evidence="4" id="KW-1185">Reference proteome</keyword>
<keyword evidence="2" id="KW-0472">Membrane</keyword>
<name>A0A0C2WSP6_AMAMK</name>
<keyword evidence="2" id="KW-1133">Transmembrane helix</keyword>
<feature type="transmembrane region" description="Helical" evidence="2">
    <location>
        <begin position="6"/>
        <end position="26"/>
    </location>
</feature>
<feature type="region of interest" description="Disordered" evidence="1">
    <location>
        <begin position="45"/>
        <end position="73"/>
    </location>
</feature>
<evidence type="ECO:0000313" key="4">
    <source>
        <dbReference type="Proteomes" id="UP000054549"/>
    </source>
</evidence>
<accession>A0A0C2WSP6</accession>
<evidence type="ECO:0000313" key="3">
    <source>
        <dbReference type="EMBL" id="KIL64727.1"/>
    </source>
</evidence>
<protein>
    <submittedName>
        <fullName evidence="3">Uncharacterized protein</fullName>
    </submittedName>
</protein>
<dbReference type="Proteomes" id="UP000054549">
    <property type="component" value="Unassembled WGS sequence"/>
</dbReference>
<gene>
    <name evidence="3" type="ORF">M378DRAFT_162859</name>
</gene>
<evidence type="ECO:0000256" key="2">
    <source>
        <dbReference type="SAM" id="Phobius"/>
    </source>
</evidence>
<dbReference type="EMBL" id="KN818247">
    <property type="protein sequence ID" value="KIL64727.1"/>
    <property type="molecule type" value="Genomic_DNA"/>
</dbReference>